<dbReference type="Proteomes" id="UP000282433">
    <property type="component" value="Chromosome"/>
</dbReference>
<evidence type="ECO:0000313" key="2">
    <source>
        <dbReference type="Proteomes" id="UP000282433"/>
    </source>
</evidence>
<organism evidence="1 2">
    <name type="scientific">Klebsiella pneumoniae</name>
    <dbReference type="NCBI Taxonomy" id="573"/>
    <lineage>
        <taxon>Bacteria</taxon>
        <taxon>Pseudomonadati</taxon>
        <taxon>Pseudomonadota</taxon>
        <taxon>Gammaproteobacteria</taxon>
        <taxon>Enterobacterales</taxon>
        <taxon>Enterobacteriaceae</taxon>
        <taxon>Klebsiella/Raoultella group</taxon>
        <taxon>Klebsiella</taxon>
        <taxon>Klebsiella pneumoniae complex</taxon>
    </lineage>
</organism>
<reference evidence="1 2" key="1">
    <citation type="submission" date="2018-12" db="EMBL/GenBank/DDBJ databases">
        <authorList>
            <consortium name="Pathogen Informatics"/>
        </authorList>
    </citation>
    <scope>NUCLEOTIDE SEQUENCE [LARGE SCALE GENOMIC DNA]</scope>
    <source>
        <strain evidence="1 2">NCTC13635</strain>
    </source>
</reference>
<name>A0A447S3W0_KLEPN</name>
<evidence type="ECO:0000313" key="1">
    <source>
        <dbReference type="EMBL" id="VEB06760.1"/>
    </source>
</evidence>
<protein>
    <submittedName>
        <fullName evidence="1">Uncharacterized protein</fullName>
    </submittedName>
</protein>
<sequence length="85" mass="9147">MQKINFREYLAVATAPGHYCCLLPSMGADVLTPRCGNSTHARTPGPGCRLCKKKLGVMQLSDARDDAQSEANAAVATVHAARRLY</sequence>
<proteinExistence type="predicted"/>
<accession>A0A447S3W0</accession>
<dbReference type="AlphaFoldDB" id="A0A447S3W0"/>
<gene>
    <name evidence="1" type="ORF">NCTC13635_06262</name>
</gene>
<dbReference type="EMBL" id="LR134162">
    <property type="protein sequence ID" value="VEB06760.1"/>
    <property type="molecule type" value="Genomic_DNA"/>
</dbReference>